<reference evidence="2" key="1">
    <citation type="journal article" date="2014" name="Int. J. Syst. Evol. Microbiol.">
        <title>Complete genome sequence of Corynebacterium casei LMG S-19264T (=DSM 44701T), isolated from a smear-ripened cheese.</title>
        <authorList>
            <consortium name="US DOE Joint Genome Institute (JGI-PGF)"/>
            <person name="Walter F."/>
            <person name="Albersmeier A."/>
            <person name="Kalinowski J."/>
            <person name="Ruckert C."/>
        </authorList>
    </citation>
    <scope>NUCLEOTIDE SEQUENCE</scope>
    <source>
        <strain evidence="2">JCM 3091</strain>
    </source>
</reference>
<dbReference type="PANTHER" id="PTHR38847">
    <property type="match status" value="1"/>
</dbReference>
<organism evidence="2 3">
    <name type="scientific">Pilimelia terevasa</name>
    <dbReference type="NCBI Taxonomy" id="53372"/>
    <lineage>
        <taxon>Bacteria</taxon>
        <taxon>Bacillati</taxon>
        <taxon>Actinomycetota</taxon>
        <taxon>Actinomycetes</taxon>
        <taxon>Micromonosporales</taxon>
        <taxon>Micromonosporaceae</taxon>
        <taxon>Pilimelia</taxon>
    </lineage>
</organism>
<dbReference type="EMBL" id="BMQC01000003">
    <property type="protein sequence ID" value="GGK20592.1"/>
    <property type="molecule type" value="Genomic_DNA"/>
</dbReference>
<dbReference type="InterPro" id="IPR025649">
    <property type="entry name" value="DUF4360"/>
</dbReference>
<evidence type="ECO:0000313" key="3">
    <source>
        <dbReference type="Proteomes" id="UP000662200"/>
    </source>
</evidence>
<feature type="chain" id="PRO_5035303063" description="DUF4360 domain-containing protein" evidence="1">
    <location>
        <begin position="28"/>
        <end position="213"/>
    </location>
</feature>
<name>A0A8J3BGZ4_9ACTN</name>
<gene>
    <name evidence="2" type="ORF">GCM10010124_11470</name>
</gene>
<dbReference type="Pfam" id="PF14273">
    <property type="entry name" value="DUF4360"/>
    <property type="match status" value="1"/>
</dbReference>
<feature type="signal peptide" evidence="1">
    <location>
        <begin position="1"/>
        <end position="27"/>
    </location>
</feature>
<evidence type="ECO:0008006" key="4">
    <source>
        <dbReference type="Google" id="ProtNLM"/>
    </source>
</evidence>
<accession>A0A8J3BGZ4</accession>
<keyword evidence="3" id="KW-1185">Reference proteome</keyword>
<keyword evidence="1" id="KW-0732">Signal</keyword>
<dbReference type="AlphaFoldDB" id="A0A8J3BGZ4"/>
<sequence>MPTIVHAFLSVMTTASLVTAGSPPAAAGDPDDILTIESIKTSGTGCPTPDSVTSEIQDHGKVFVVGFYSYEVRAPKAVSTDLAVKTCRLSLKMKQKPGYTYALVSVNFRGGASRGKDARARFVGNYAFTSGTGNPPVVYDDIAPKDDSVAYEWARRQETKEFVWMPCDQAAYLNIQTQLDVRPGLNNTSAWADLSSTDGRFTTLEFRHKQCDK</sequence>
<dbReference type="PANTHER" id="PTHR38847:SF1">
    <property type="entry name" value="PSEUDOURIDINE SYNTHASE RSUA_RLUA-LIKE DOMAIN-CONTAINING PROTEIN"/>
    <property type="match status" value="1"/>
</dbReference>
<dbReference type="Proteomes" id="UP000662200">
    <property type="component" value="Unassembled WGS sequence"/>
</dbReference>
<comment type="caution">
    <text evidence="2">The sequence shown here is derived from an EMBL/GenBank/DDBJ whole genome shotgun (WGS) entry which is preliminary data.</text>
</comment>
<protein>
    <recommendedName>
        <fullName evidence="4">DUF4360 domain-containing protein</fullName>
    </recommendedName>
</protein>
<evidence type="ECO:0000256" key="1">
    <source>
        <dbReference type="SAM" id="SignalP"/>
    </source>
</evidence>
<proteinExistence type="predicted"/>
<reference evidence="2" key="2">
    <citation type="submission" date="2020-09" db="EMBL/GenBank/DDBJ databases">
        <authorList>
            <person name="Sun Q."/>
            <person name="Ohkuma M."/>
        </authorList>
    </citation>
    <scope>NUCLEOTIDE SEQUENCE</scope>
    <source>
        <strain evidence="2">JCM 3091</strain>
    </source>
</reference>
<evidence type="ECO:0000313" key="2">
    <source>
        <dbReference type="EMBL" id="GGK20592.1"/>
    </source>
</evidence>